<dbReference type="AlphaFoldDB" id="A0A426ZR45"/>
<evidence type="ECO:0000313" key="1">
    <source>
        <dbReference type="EMBL" id="RRT66420.1"/>
    </source>
</evidence>
<dbReference type="Proteomes" id="UP000287651">
    <property type="component" value="Unassembled WGS sequence"/>
</dbReference>
<name>A0A426ZR45_ENSVE</name>
<reference evidence="1 2" key="1">
    <citation type="journal article" date="2014" name="Agronomy (Basel)">
        <title>A Draft Genome Sequence for Ensete ventricosum, the Drought-Tolerant Tree Against Hunger.</title>
        <authorList>
            <person name="Harrison J."/>
            <person name="Moore K.A."/>
            <person name="Paszkiewicz K."/>
            <person name="Jones T."/>
            <person name="Grant M."/>
            <person name="Ambacheew D."/>
            <person name="Muzemil S."/>
            <person name="Studholme D.J."/>
        </authorList>
    </citation>
    <scope>NUCLEOTIDE SEQUENCE [LARGE SCALE GENOMIC DNA]</scope>
</reference>
<organism evidence="1 2">
    <name type="scientific">Ensete ventricosum</name>
    <name type="common">Abyssinian banana</name>
    <name type="synonym">Musa ensete</name>
    <dbReference type="NCBI Taxonomy" id="4639"/>
    <lineage>
        <taxon>Eukaryota</taxon>
        <taxon>Viridiplantae</taxon>
        <taxon>Streptophyta</taxon>
        <taxon>Embryophyta</taxon>
        <taxon>Tracheophyta</taxon>
        <taxon>Spermatophyta</taxon>
        <taxon>Magnoliopsida</taxon>
        <taxon>Liliopsida</taxon>
        <taxon>Zingiberales</taxon>
        <taxon>Musaceae</taxon>
        <taxon>Ensete</taxon>
    </lineage>
</organism>
<proteinExistence type="predicted"/>
<dbReference type="EMBL" id="AMZH03005424">
    <property type="protein sequence ID" value="RRT66420.1"/>
    <property type="molecule type" value="Genomic_DNA"/>
</dbReference>
<accession>A0A426ZR45</accession>
<sequence>VKVTIFDTDDTSSPNFSSHRIISLAYLLHFSSRNATLFCLKFHLQTLLQSSNWREQNLLTAFGICAY</sequence>
<comment type="caution">
    <text evidence="1">The sequence shown here is derived from an EMBL/GenBank/DDBJ whole genome shotgun (WGS) entry which is preliminary data.</text>
</comment>
<protein>
    <submittedName>
        <fullName evidence="1">Uncharacterized protein</fullName>
    </submittedName>
</protein>
<evidence type="ECO:0000313" key="2">
    <source>
        <dbReference type="Proteomes" id="UP000287651"/>
    </source>
</evidence>
<feature type="non-terminal residue" evidence="1">
    <location>
        <position position="1"/>
    </location>
</feature>
<gene>
    <name evidence="1" type="ORF">B296_00014055</name>
</gene>